<dbReference type="EMBL" id="JMKJ01000455">
    <property type="protein sequence ID" value="KGG50908.1"/>
    <property type="molecule type" value="Genomic_DNA"/>
</dbReference>
<evidence type="ECO:0000256" key="6">
    <source>
        <dbReference type="ARBA" id="ARBA00022777"/>
    </source>
</evidence>
<dbReference type="SMART" id="SM00220">
    <property type="entry name" value="S_TKc"/>
    <property type="match status" value="1"/>
</dbReference>
<keyword evidence="6 11" id="KW-0418">Kinase</keyword>
<dbReference type="Gene3D" id="1.10.510.10">
    <property type="entry name" value="Transferase(Phosphotransferase) domain 1"/>
    <property type="match status" value="1"/>
</dbReference>
<proteinExistence type="predicted"/>
<keyword evidence="4" id="KW-0808">Transferase</keyword>
<dbReference type="FunFam" id="1.10.510.10:FF:000624">
    <property type="entry name" value="Mitogen-activated protein kinase"/>
    <property type="match status" value="1"/>
</dbReference>
<dbReference type="GO" id="GO:0005737">
    <property type="term" value="C:cytoplasm"/>
    <property type="evidence" value="ECO:0007669"/>
    <property type="project" value="TreeGrafter"/>
</dbReference>
<keyword evidence="12" id="KW-1185">Reference proteome</keyword>
<keyword evidence="8" id="KW-0539">Nucleus</keyword>
<reference evidence="11 12" key="1">
    <citation type="submission" date="2014-04" db="EMBL/GenBank/DDBJ databases">
        <title>A new species of microsporidia sheds light on the evolution of extreme parasitism.</title>
        <authorList>
            <person name="Haag K.L."/>
            <person name="James T.Y."/>
            <person name="Larsson R."/>
            <person name="Schaer T.M."/>
            <person name="Refardt D."/>
            <person name="Pombert J.-F."/>
            <person name="Ebert D."/>
        </authorList>
    </citation>
    <scope>NUCLEOTIDE SEQUENCE [LARGE SCALE GENOMIC DNA]</scope>
    <source>
        <strain evidence="11 12">UGP3</strain>
        <tissue evidence="11">Spores</tissue>
    </source>
</reference>
<keyword evidence="7 9" id="KW-0067">ATP-binding</keyword>
<dbReference type="HOGENOM" id="CLU_821559_0_0_1"/>
<evidence type="ECO:0000256" key="1">
    <source>
        <dbReference type="ARBA" id="ARBA00004123"/>
    </source>
</evidence>
<dbReference type="InterPro" id="IPR017441">
    <property type="entry name" value="Protein_kinase_ATP_BS"/>
</dbReference>
<evidence type="ECO:0000256" key="3">
    <source>
        <dbReference type="ARBA" id="ARBA00022527"/>
    </source>
</evidence>
<feature type="binding site" evidence="9">
    <location>
        <position position="110"/>
    </location>
    <ligand>
        <name>ATP</name>
        <dbReference type="ChEBI" id="CHEBI:30616"/>
    </ligand>
</feature>
<sequence>MGASVLPQPEDTRQASSVWKNMHFQSLHKCRHSCDTRGTPLTGRDRLWFGSDLIVYKICIHIMATLTVEHEEGDMHRKLRYEKLKRLGEGTYAVVYLVRDRVTNQLYAMKKIKKISGSSGLDFSALREIKWLSHLRHPNIVKDIKPSNMLIQANGTLQLADFGLARDYAVPRTPLSPNVVTRWYKAPELLLGSTHYTQSIDTWAVGCIFAELMLRKPYLPGDSDLEQLKLICKALGTPTRESWPGIDSLPDWVELPFYGRPNLNLQFSAASADAIDLLSKLLELVPANRITARESQKLVVDMSTIEKSLVSSKGESTANKDSISALLNELVQAFNRLP</sequence>
<dbReference type="InterPro" id="IPR000719">
    <property type="entry name" value="Prot_kinase_dom"/>
</dbReference>
<evidence type="ECO:0000256" key="8">
    <source>
        <dbReference type="ARBA" id="ARBA00023242"/>
    </source>
</evidence>
<dbReference type="VEuPathDB" id="MicrosporidiaDB:DI09_50p150"/>
<keyword evidence="3" id="KW-0723">Serine/threonine-protein kinase</keyword>
<evidence type="ECO:0000256" key="7">
    <source>
        <dbReference type="ARBA" id="ARBA00022840"/>
    </source>
</evidence>
<dbReference type="GO" id="GO:0008353">
    <property type="term" value="F:RNA polymerase II CTD heptapeptide repeat kinase activity"/>
    <property type="evidence" value="ECO:0007669"/>
    <property type="project" value="UniProtKB-EC"/>
</dbReference>
<dbReference type="PANTHER" id="PTHR24056:SF0">
    <property type="entry name" value="CYCLIN-DEPENDENT KINASE 7"/>
    <property type="match status" value="1"/>
</dbReference>
<evidence type="ECO:0000313" key="12">
    <source>
        <dbReference type="Proteomes" id="UP000029725"/>
    </source>
</evidence>
<organism evidence="11 12">
    <name type="scientific">Mitosporidium daphniae</name>
    <dbReference type="NCBI Taxonomy" id="1485682"/>
    <lineage>
        <taxon>Eukaryota</taxon>
        <taxon>Fungi</taxon>
        <taxon>Fungi incertae sedis</taxon>
        <taxon>Microsporidia</taxon>
        <taxon>Mitosporidium</taxon>
    </lineage>
</organism>
<comment type="caution">
    <text evidence="11">The sequence shown here is derived from an EMBL/GenBank/DDBJ whole genome shotgun (WGS) entry which is preliminary data.</text>
</comment>
<evidence type="ECO:0000256" key="4">
    <source>
        <dbReference type="ARBA" id="ARBA00022679"/>
    </source>
</evidence>
<evidence type="ECO:0000259" key="10">
    <source>
        <dbReference type="PROSITE" id="PS50011"/>
    </source>
</evidence>
<dbReference type="AlphaFoldDB" id="A0A098VPH7"/>
<dbReference type="GO" id="GO:0070985">
    <property type="term" value="C:transcription factor TFIIK complex"/>
    <property type="evidence" value="ECO:0007669"/>
    <property type="project" value="TreeGrafter"/>
</dbReference>
<dbReference type="SUPFAM" id="SSF56112">
    <property type="entry name" value="Protein kinase-like (PK-like)"/>
    <property type="match status" value="1"/>
</dbReference>
<evidence type="ECO:0000256" key="5">
    <source>
        <dbReference type="ARBA" id="ARBA00022741"/>
    </source>
</evidence>
<dbReference type="Proteomes" id="UP000029725">
    <property type="component" value="Unassembled WGS sequence"/>
</dbReference>
<dbReference type="RefSeq" id="XP_013237335.1">
    <property type="nucleotide sequence ID" value="XM_013381881.1"/>
</dbReference>
<dbReference type="PANTHER" id="PTHR24056">
    <property type="entry name" value="CELL DIVISION PROTEIN KINASE"/>
    <property type="match status" value="1"/>
</dbReference>
<dbReference type="GeneID" id="25260206"/>
<dbReference type="GO" id="GO:0004693">
    <property type="term" value="F:cyclin-dependent protein serine/threonine kinase activity"/>
    <property type="evidence" value="ECO:0007669"/>
    <property type="project" value="TreeGrafter"/>
</dbReference>
<protein>
    <recommendedName>
        <fullName evidence="2">[RNA-polymerase]-subunit kinase</fullName>
        <ecNumber evidence="2">2.7.11.23</ecNumber>
    </recommendedName>
</protein>
<dbReference type="Pfam" id="PF00069">
    <property type="entry name" value="Pkinase"/>
    <property type="match status" value="2"/>
</dbReference>
<keyword evidence="5 9" id="KW-0547">Nucleotide-binding</keyword>
<comment type="subcellular location">
    <subcellularLocation>
        <location evidence="1">Nucleus</location>
    </subcellularLocation>
</comment>
<dbReference type="Gene3D" id="3.30.200.20">
    <property type="entry name" value="Phosphorylase Kinase, domain 1"/>
    <property type="match status" value="1"/>
</dbReference>
<name>A0A098VPH7_9MICR</name>
<dbReference type="OrthoDB" id="1732493at2759"/>
<dbReference type="GO" id="GO:0005524">
    <property type="term" value="F:ATP binding"/>
    <property type="evidence" value="ECO:0007669"/>
    <property type="project" value="UniProtKB-UniRule"/>
</dbReference>
<dbReference type="PROSITE" id="PS50011">
    <property type="entry name" value="PROTEIN_KINASE_DOM"/>
    <property type="match status" value="1"/>
</dbReference>
<accession>A0A098VPH7</accession>
<dbReference type="InterPro" id="IPR050108">
    <property type="entry name" value="CDK"/>
</dbReference>
<evidence type="ECO:0000313" key="11">
    <source>
        <dbReference type="EMBL" id="KGG50908.1"/>
    </source>
</evidence>
<feature type="domain" description="Protein kinase" evidence="10">
    <location>
        <begin position="1"/>
        <end position="305"/>
    </location>
</feature>
<dbReference type="PROSITE" id="PS00107">
    <property type="entry name" value="PROTEIN_KINASE_ATP"/>
    <property type="match status" value="1"/>
</dbReference>
<evidence type="ECO:0000256" key="2">
    <source>
        <dbReference type="ARBA" id="ARBA00012409"/>
    </source>
</evidence>
<dbReference type="EC" id="2.7.11.23" evidence="2"/>
<dbReference type="GO" id="GO:0045944">
    <property type="term" value="P:positive regulation of transcription by RNA polymerase II"/>
    <property type="evidence" value="ECO:0007669"/>
    <property type="project" value="TreeGrafter"/>
</dbReference>
<gene>
    <name evidence="11" type="ORF">DI09_50p150</name>
</gene>
<evidence type="ECO:0000256" key="9">
    <source>
        <dbReference type="PROSITE-ProRule" id="PRU10141"/>
    </source>
</evidence>
<dbReference type="InterPro" id="IPR011009">
    <property type="entry name" value="Kinase-like_dom_sf"/>
</dbReference>